<evidence type="ECO:0000313" key="9">
    <source>
        <dbReference type="Proteomes" id="UP000326453"/>
    </source>
</evidence>
<keyword evidence="6" id="KW-0614">Plasmid</keyword>
<keyword evidence="3" id="KW-0804">Transcription</keyword>
<dbReference type="InterPro" id="IPR011991">
    <property type="entry name" value="ArsR-like_HTH"/>
</dbReference>
<dbReference type="PROSITE" id="PS50956">
    <property type="entry name" value="HTH_ASNC_2"/>
    <property type="match status" value="1"/>
</dbReference>
<dbReference type="InterPro" id="IPR036390">
    <property type="entry name" value="WH_DNA-bd_sf"/>
</dbReference>
<proteinExistence type="predicted"/>
<dbReference type="InterPro" id="IPR011008">
    <property type="entry name" value="Dimeric_a/b-barrel"/>
</dbReference>
<dbReference type="Gene3D" id="3.30.70.920">
    <property type="match status" value="1"/>
</dbReference>
<dbReference type="Proteomes" id="UP000509322">
    <property type="component" value="Plasmid unnamed1"/>
</dbReference>
<reference evidence="7 8" key="1">
    <citation type="submission" date="2018-10" db="EMBL/GenBank/DDBJ databases">
        <title>Genomic Encyclopedia of Archaeal and Bacterial Type Strains, Phase II (KMG-II): from individual species to whole genera.</title>
        <authorList>
            <person name="Goeker M."/>
        </authorList>
    </citation>
    <scope>NUCLEOTIDE SEQUENCE [LARGE SCALE GENOMIC DNA]</scope>
    <source>
        <strain evidence="8">ATCC 35512 / DSM 2944 / CIP 106514 / LMD 82.5 / NBRC 102493 / NCCB 82005 / GB17</strain>
        <strain evidence="7">DSM 2944</strain>
    </source>
</reference>
<dbReference type="SUPFAM" id="SSF54909">
    <property type="entry name" value="Dimeric alpha+beta barrel"/>
    <property type="match status" value="1"/>
</dbReference>
<dbReference type="CDD" id="cd00090">
    <property type="entry name" value="HTH_ARSR"/>
    <property type="match status" value="1"/>
</dbReference>
<evidence type="ECO:0000313" key="8">
    <source>
        <dbReference type="Proteomes" id="UP000273626"/>
    </source>
</evidence>
<dbReference type="GO" id="GO:0006355">
    <property type="term" value="P:regulation of DNA-templated transcription"/>
    <property type="evidence" value="ECO:0007669"/>
    <property type="project" value="UniProtKB-ARBA"/>
</dbReference>
<dbReference type="KEGG" id="ppan:ESD82_09335"/>
<dbReference type="PRINTS" id="PR00033">
    <property type="entry name" value="HTHASNC"/>
</dbReference>
<evidence type="ECO:0000313" key="6">
    <source>
        <dbReference type="EMBL" id="QLH16982.1"/>
    </source>
</evidence>
<dbReference type="EMBL" id="CP058691">
    <property type="protein sequence ID" value="QLH16982.1"/>
    <property type="molecule type" value="Genomic_DNA"/>
</dbReference>
<dbReference type="EMBL" id="RBLI01000003">
    <property type="protein sequence ID" value="RKS43016.1"/>
    <property type="molecule type" value="Genomic_DNA"/>
</dbReference>
<dbReference type="FunFam" id="1.10.10.10:FF:000186">
    <property type="entry name" value="AsnC family transcriptional regulator"/>
    <property type="match status" value="1"/>
</dbReference>
<dbReference type="GO" id="GO:0043565">
    <property type="term" value="F:sequence-specific DNA binding"/>
    <property type="evidence" value="ECO:0007669"/>
    <property type="project" value="InterPro"/>
</dbReference>
<dbReference type="GeneID" id="51370768"/>
<protein>
    <submittedName>
        <fullName evidence="6 7">AsnC family transcriptional regulator</fullName>
    </submittedName>
</protein>
<dbReference type="InterPro" id="IPR036388">
    <property type="entry name" value="WH-like_DNA-bd_sf"/>
</dbReference>
<dbReference type="Pfam" id="PF13412">
    <property type="entry name" value="HTH_24"/>
    <property type="match status" value="1"/>
</dbReference>
<organism evidence="6 10">
    <name type="scientific">Paracoccus pantotrophus</name>
    <name type="common">Thiosphaera pantotropha</name>
    <dbReference type="NCBI Taxonomy" id="82367"/>
    <lineage>
        <taxon>Bacteria</taxon>
        <taxon>Pseudomonadati</taxon>
        <taxon>Pseudomonadota</taxon>
        <taxon>Alphaproteobacteria</taxon>
        <taxon>Rhodobacterales</taxon>
        <taxon>Paracoccaceae</taxon>
        <taxon>Paracoccus</taxon>
    </lineage>
</organism>
<keyword evidence="2" id="KW-0238">DNA-binding</keyword>
<sequence>MSGPSATRQLDAIDLRILRALSRDGRLSNSQLAEKVGLSPSPCWQRTRRLEAEGVIKGYSAILDQSRLGAAETVIIEITLERHDDKVLEEFGRAMAAIPEVQEVWLTTGEYDYLLKVAVSGTRGYEEFLRRKLYRVPGIRNARSIFTLRCLKERGSILPLLAETD</sequence>
<dbReference type="PROSITE" id="PS00519">
    <property type="entry name" value="HTH_ASNC_1"/>
    <property type="match status" value="1"/>
</dbReference>
<evidence type="ECO:0000313" key="10">
    <source>
        <dbReference type="Proteomes" id="UP000509322"/>
    </source>
</evidence>
<geneLocation type="plasmid" evidence="6 10">
    <name>unnamed1</name>
</geneLocation>
<dbReference type="InterPro" id="IPR019887">
    <property type="entry name" value="Tscrpt_reg_AsnC/Lrp_C"/>
</dbReference>
<evidence type="ECO:0000256" key="2">
    <source>
        <dbReference type="ARBA" id="ARBA00023125"/>
    </source>
</evidence>
<dbReference type="AlphaFoldDB" id="A0A1I5IYP7"/>
<dbReference type="InterPro" id="IPR019885">
    <property type="entry name" value="Tscrpt_reg_HTH_AsnC-type_CS"/>
</dbReference>
<feature type="domain" description="HTH asnC-type" evidence="4">
    <location>
        <begin position="10"/>
        <end position="71"/>
    </location>
</feature>
<evidence type="ECO:0000313" key="5">
    <source>
        <dbReference type="EMBL" id="QFG36398.1"/>
    </source>
</evidence>
<keyword evidence="1" id="KW-0805">Transcription regulation</keyword>
<dbReference type="InterPro" id="IPR019888">
    <property type="entry name" value="Tscrpt_reg_AsnC-like"/>
</dbReference>
<dbReference type="EMBL" id="CP044425">
    <property type="protein sequence ID" value="QFG36398.1"/>
    <property type="molecule type" value="Genomic_DNA"/>
</dbReference>
<reference evidence="5 9" key="2">
    <citation type="submission" date="2019-01" db="EMBL/GenBank/DDBJ databases">
        <title>Complete Genome Sequence and Annotation of the Paracoccus pantotrophus type strain DSM 2944.</title>
        <authorList>
            <person name="Bockwoldt J.A."/>
            <person name="Zimmermann M."/>
            <person name="Tiso T."/>
            <person name="Blank L.M."/>
        </authorList>
    </citation>
    <scope>NUCLEOTIDE SEQUENCE [LARGE SCALE GENOMIC DNA]</scope>
    <source>
        <strain evidence="5 9">DSM 2944</strain>
        <plasmid evidence="5">pPAN2</plasmid>
        <plasmid evidence="9">ppan2</plasmid>
    </source>
</reference>
<dbReference type="SUPFAM" id="SSF46785">
    <property type="entry name" value="Winged helix' DNA-binding domain"/>
    <property type="match status" value="1"/>
</dbReference>
<dbReference type="PANTHER" id="PTHR30154:SF34">
    <property type="entry name" value="TRANSCRIPTIONAL REGULATOR AZLB"/>
    <property type="match status" value="1"/>
</dbReference>
<evidence type="ECO:0000313" key="7">
    <source>
        <dbReference type="EMBL" id="RKS43016.1"/>
    </source>
</evidence>
<dbReference type="OrthoDB" id="9803143at2"/>
<evidence type="ECO:0000256" key="3">
    <source>
        <dbReference type="ARBA" id="ARBA00023163"/>
    </source>
</evidence>
<geneLocation type="plasmid" evidence="9">
    <name>ppan2</name>
</geneLocation>
<dbReference type="GO" id="GO:0043200">
    <property type="term" value="P:response to amino acid"/>
    <property type="evidence" value="ECO:0007669"/>
    <property type="project" value="TreeGrafter"/>
</dbReference>
<dbReference type="Proteomes" id="UP000326453">
    <property type="component" value="Plasmid pPAN2"/>
</dbReference>
<keyword evidence="8" id="KW-1185">Reference proteome</keyword>
<dbReference type="InterPro" id="IPR000485">
    <property type="entry name" value="AsnC-type_HTH_dom"/>
</dbReference>
<dbReference type="RefSeq" id="WP_024843891.1">
    <property type="nucleotide sequence ID" value="NZ_CP038205.1"/>
</dbReference>
<dbReference type="GO" id="GO:0005829">
    <property type="term" value="C:cytosol"/>
    <property type="evidence" value="ECO:0007669"/>
    <property type="project" value="TreeGrafter"/>
</dbReference>
<name>A0A1I5IYP7_PARPN</name>
<reference evidence="6 10" key="3">
    <citation type="submission" date="2020-07" db="EMBL/GenBank/DDBJ databases">
        <title>The complete genome of Paracoccus pantotrophus ACCC 10489.</title>
        <authorList>
            <person name="Si Y."/>
        </authorList>
    </citation>
    <scope>NUCLEOTIDE SEQUENCE [LARGE SCALE GENOMIC DNA]</scope>
    <source>
        <strain evidence="6 10">ACCC10489</strain>
        <plasmid evidence="6 10">unnamed1</plasmid>
    </source>
</reference>
<dbReference type="PANTHER" id="PTHR30154">
    <property type="entry name" value="LEUCINE-RESPONSIVE REGULATORY PROTEIN"/>
    <property type="match status" value="1"/>
</dbReference>
<dbReference type="SMART" id="SM00344">
    <property type="entry name" value="HTH_ASNC"/>
    <property type="match status" value="1"/>
</dbReference>
<dbReference type="Gene3D" id="1.10.10.10">
    <property type="entry name" value="Winged helix-like DNA-binding domain superfamily/Winged helix DNA-binding domain"/>
    <property type="match status" value="1"/>
</dbReference>
<accession>A0A1I5IYP7</accession>
<dbReference type="Proteomes" id="UP000273626">
    <property type="component" value="Unassembled WGS sequence"/>
</dbReference>
<dbReference type="Pfam" id="PF01037">
    <property type="entry name" value="AsnC_trans_reg"/>
    <property type="match status" value="1"/>
</dbReference>
<gene>
    <name evidence="7" type="ORF">BDE18_3947</name>
    <name evidence="5" type="ORF">ESD82_09335</name>
    <name evidence="6" type="ORF">HYQ43_22550</name>
</gene>
<geneLocation type="plasmid" evidence="5">
    <name>pPAN2</name>
</geneLocation>
<evidence type="ECO:0000256" key="1">
    <source>
        <dbReference type="ARBA" id="ARBA00023015"/>
    </source>
</evidence>
<evidence type="ECO:0000259" key="4">
    <source>
        <dbReference type="PROSITE" id="PS50956"/>
    </source>
</evidence>